<evidence type="ECO:0000256" key="7">
    <source>
        <dbReference type="SAM" id="SignalP"/>
    </source>
</evidence>
<reference evidence="9 10" key="1">
    <citation type="journal article" date="2023" name="G3 (Bethesda)">
        <title>A chromosome-level genome assembly of Zasmidium syzygii isolated from banana leaves.</title>
        <authorList>
            <person name="van Westerhoven A.C."/>
            <person name="Mehrabi R."/>
            <person name="Talebi R."/>
            <person name="Steentjes M.B.F."/>
            <person name="Corcolon B."/>
            <person name="Chong P.A."/>
            <person name="Kema G.H.J."/>
            <person name="Seidl M.F."/>
        </authorList>
    </citation>
    <scope>NUCLEOTIDE SEQUENCE [LARGE SCALE GENOMIC DNA]</scope>
    <source>
        <strain evidence="9 10">P124</strain>
    </source>
</reference>
<proteinExistence type="inferred from homology"/>
<feature type="region of interest" description="Disordered" evidence="6">
    <location>
        <begin position="358"/>
        <end position="395"/>
    </location>
</feature>
<dbReference type="PROSITE" id="PS51892">
    <property type="entry name" value="SUBTILASE"/>
    <property type="match status" value="1"/>
</dbReference>
<feature type="chain" id="PRO_5045397173" description="Peptidase S8/S53 domain-containing protein" evidence="7">
    <location>
        <begin position="25"/>
        <end position="568"/>
    </location>
</feature>
<dbReference type="PANTHER" id="PTHR43806">
    <property type="entry name" value="PEPTIDASE S8"/>
    <property type="match status" value="1"/>
</dbReference>
<comment type="similarity">
    <text evidence="1 5">Belongs to the peptidase S8 family.</text>
</comment>
<keyword evidence="4" id="KW-0720">Serine protease</keyword>
<dbReference type="InterPro" id="IPR036852">
    <property type="entry name" value="Peptidase_S8/S53_dom_sf"/>
</dbReference>
<evidence type="ECO:0000256" key="6">
    <source>
        <dbReference type="SAM" id="MobiDB-lite"/>
    </source>
</evidence>
<dbReference type="InterPro" id="IPR023828">
    <property type="entry name" value="Peptidase_S8_Ser-AS"/>
</dbReference>
<dbReference type="InterPro" id="IPR050131">
    <property type="entry name" value="Peptidase_S8_subtilisin-like"/>
</dbReference>
<accession>A0ABR0E936</accession>
<evidence type="ECO:0000256" key="3">
    <source>
        <dbReference type="ARBA" id="ARBA00022801"/>
    </source>
</evidence>
<evidence type="ECO:0000313" key="10">
    <source>
        <dbReference type="Proteomes" id="UP001305779"/>
    </source>
</evidence>
<dbReference type="InterPro" id="IPR000209">
    <property type="entry name" value="Peptidase_S8/S53_dom"/>
</dbReference>
<evidence type="ECO:0000256" key="5">
    <source>
        <dbReference type="PROSITE-ProRule" id="PRU01240"/>
    </source>
</evidence>
<evidence type="ECO:0000256" key="4">
    <source>
        <dbReference type="ARBA" id="ARBA00022825"/>
    </source>
</evidence>
<keyword evidence="2" id="KW-0645">Protease</keyword>
<evidence type="ECO:0000256" key="1">
    <source>
        <dbReference type="ARBA" id="ARBA00011073"/>
    </source>
</evidence>
<name>A0ABR0E936_ZASCE</name>
<keyword evidence="7" id="KW-0732">Signal</keyword>
<organism evidence="9 10">
    <name type="scientific">Zasmidium cellare</name>
    <name type="common">Wine cellar mold</name>
    <name type="synonym">Racodium cellare</name>
    <dbReference type="NCBI Taxonomy" id="395010"/>
    <lineage>
        <taxon>Eukaryota</taxon>
        <taxon>Fungi</taxon>
        <taxon>Dikarya</taxon>
        <taxon>Ascomycota</taxon>
        <taxon>Pezizomycotina</taxon>
        <taxon>Dothideomycetes</taxon>
        <taxon>Dothideomycetidae</taxon>
        <taxon>Mycosphaerellales</taxon>
        <taxon>Mycosphaerellaceae</taxon>
        <taxon>Zasmidium</taxon>
    </lineage>
</organism>
<dbReference type="PROSITE" id="PS00138">
    <property type="entry name" value="SUBTILASE_SER"/>
    <property type="match status" value="1"/>
</dbReference>
<dbReference type="EMBL" id="JAXOVC010000008">
    <property type="protein sequence ID" value="KAK4497740.1"/>
    <property type="molecule type" value="Genomic_DNA"/>
</dbReference>
<comment type="caution">
    <text evidence="9">The sequence shown here is derived from an EMBL/GenBank/DDBJ whole genome shotgun (WGS) entry which is preliminary data.</text>
</comment>
<evidence type="ECO:0000259" key="8">
    <source>
        <dbReference type="Pfam" id="PF00082"/>
    </source>
</evidence>
<sequence length="568" mass="62021">MLFSRSLAPFTVLIGFGSTSYLAAFNQSNEDNVIPDRYIVHFHANHTLDDHFAFIRRNLTAEDDKFDHMEFLPGYCTLLNNDTLHNFVRTDPGVKLVEHDSWGYITPLPGNATKVSKRQYVPVVFNGRVAAAYLYGTAFVANIINVKAVPADGRQANSVYARAVNDVMTEHNAKLAANNICFRGSVINMSFGSRSYSAAFHAVVARAMAAGIVLVASAGESSAEMEVQDYPCSYGSVICVGSTDNTYNLAPFSNYGNPPVRIYAPGENIATVGWENDNQILTEATLSGSGESLNSGTSFAAPHIAGLAATFMSWSYLPTRPLHVWYLLVQNAIRGNIPLVGAGSLFGTSGIDHPLKAPYQPFYGGPQNPNFQPRPSPVENSVSENADNSTQSPVDNNAVSCPGWPPYELTHFGSSGSSPLIGERMGSGNDGGGPWDEHRLWNRPCDVVRSSFDYVCDDITLHIERHYDILLRHSWLSAVQHDFVRDINLDLGYDRNFVGPLSFRYGRVAVRYLPEGHGGMFSSFDATATLGPTRATTALGMTSTRAEGAVRQRGRDVLDFVVPRPEGR</sequence>
<comment type="caution">
    <text evidence="5">Lacks conserved residue(s) required for the propagation of feature annotation.</text>
</comment>
<feature type="domain" description="Peptidase S8/S53" evidence="8">
    <location>
        <begin position="134"/>
        <end position="332"/>
    </location>
</feature>
<gene>
    <name evidence="9" type="ORF">PRZ48_010393</name>
</gene>
<keyword evidence="3" id="KW-0378">Hydrolase</keyword>
<dbReference type="PANTHER" id="PTHR43806:SF11">
    <property type="entry name" value="CEREVISIN-RELATED"/>
    <property type="match status" value="1"/>
</dbReference>
<evidence type="ECO:0000313" key="9">
    <source>
        <dbReference type="EMBL" id="KAK4497740.1"/>
    </source>
</evidence>
<dbReference type="Gene3D" id="3.40.50.200">
    <property type="entry name" value="Peptidase S8/S53 domain"/>
    <property type="match status" value="1"/>
</dbReference>
<dbReference type="SUPFAM" id="SSF52743">
    <property type="entry name" value="Subtilisin-like"/>
    <property type="match status" value="1"/>
</dbReference>
<keyword evidence="10" id="KW-1185">Reference proteome</keyword>
<dbReference type="Pfam" id="PF00082">
    <property type="entry name" value="Peptidase_S8"/>
    <property type="match status" value="1"/>
</dbReference>
<feature type="signal peptide" evidence="7">
    <location>
        <begin position="1"/>
        <end position="24"/>
    </location>
</feature>
<feature type="compositionally biased region" description="Polar residues" evidence="6">
    <location>
        <begin position="367"/>
        <end position="395"/>
    </location>
</feature>
<protein>
    <recommendedName>
        <fullName evidence="8">Peptidase S8/S53 domain-containing protein</fullName>
    </recommendedName>
</protein>
<dbReference type="Proteomes" id="UP001305779">
    <property type="component" value="Unassembled WGS sequence"/>
</dbReference>
<evidence type="ECO:0000256" key="2">
    <source>
        <dbReference type="ARBA" id="ARBA00022670"/>
    </source>
</evidence>